<dbReference type="Gene3D" id="1.10.150.570">
    <property type="entry name" value="GidA associated domain, C-terminal subdomain"/>
    <property type="match status" value="1"/>
</dbReference>
<dbReference type="PROSITE" id="PS01280">
    <property type="entry name" value="GIDA_1"/>
    <property type="match status" value="1"/>
</dbReference>
<gene>
    <name evidence="11" type="primary">mnmG</name>
    <name evidence="11" type="synonym">gidA</name>
    <name evidence="13" type="ORF">CSC94_00985</name>
</gene>
<dbReference type="InterPro" id="IPR049312">
    <property type="entry name" value="GIDA_C_N"/>
</dbReference>
<dbReference type="GO" id="GO:0030488">
    <property type="term" value="P:tRNA methylation"/>
    <property type="evidence" value="ECO:0007669"/>
    <property type="project" value="TreeGrafter"/>
</dbReference>
<feature type="binding site" evidence="11">
    <location>
        <position position="177"/>
    </location>
    <ligand>
        <name>FAD</name>
        <dbReference type="ChEBI" id="CHEBI:57692"/>
    </ligand>
</feature>
<evidence type="ECO:0000256" key="11">
    <source>
        <dbReference type="HAMAP-Rule" id="MF_00129"/>
    </source>
</evidence>
<dbReference type="FunFam" id="3.50.50.60:FF:000002">
    <property type="entry name" value="tRNA uridine 5-carboxymethylaminomethyl modification enzyme MnmG"/>
    <property type="match status" value="1"/>
</dbReference>
<dbReference type="SMART" id="SM01228">
    <property type="entry name" value="GIDA_assoc_3"/>
    <property type="match status" value="1"/>
</dbReference>
<keyword evidence="6 11" id="KW-0819">tRNA processing</keyword>
<comment type="subcellular location">
    <subcellularLocation>
        <location evidence="11">Cytoplasm</location>
    </subcellularLocation>
</comment>
<name>A0A2G1QT21_9HYPH</name>
<dbReference type="Pfam" id="PF21680">
    <property type="entry name" value="GIDA_C_1st"/>
    <property type="match status" value="1"/>
</dbReference>
<evidence type="ECO:0000256" key="9">
    <source>
        <dbReference type="ARBA" id="ARBA00025948"/>
    </source>
</evidence>
<evidence type="ECO:0000256" key="3">
    <source>
        <dbReference type="ARBA" id="ARBA00007653"/>
    </source>
</evidence>
<reference evidence="13 14" key="1">
    <citation type="submission" date="2017-10" db="EMBL/GenBank/DDBJ databases">
        <title>Sedimentibacterium mangrovi gen. nov., sp. nov., a novel member of family Phyllobacteriacea isolated from mangrove sediment.</title>
        <authorList>
            <person name="Liao H."/>
            <person name="Tian Y."/>
        </authorList>
    </citation>
    <scope>NUCLEOTIDE SEQUENCE [LARGE SCALE GENOMIC DNA]</scope>
    <source>
        <strain evidence="13 14">X9-2-2</strain>
    </source>
</reference>
<accession>A0A2G1QT21</accession>
<dbReference type="Gene3D" id="3.50.50.60">
    <property type="entry name" value="FAD/NAD(P)-binding domain"/>
    <property type="match status" value="2"/>
</dbReference>
<sequence>MVMYDVIVIGGGHAGCEAASAAARSGARTALISMALDKIGVMSCNPAIGGLGKGHLVREVDALDGLMGRIADAAGIQFRLLNRRKGAAVRGPRTQADRKLYRNAMQQALREIENLTLVEGEVARLKRRNDKITGVTLASGDELECLAVVMTTGTFLSGLIHIGDQQFTAGRMGDPASVSLADDFRSLGLPMGRLKTGTPPRLDGRTIDWSHVGLQDADADPVPFSLLTESIPNRQIQCGITRTSQRTHDVIRENLGRSAMYSGRIEGIGPRYCPSIEDKIVRFGDRDGHQIFLEPEGLDDHTVYPNGISTSLPADAQEQMLATIPGLEAVKILQPGYAIEYDHVDPRALDATLSVKSLSGLYLAGQINGTTGYEEAAGQGLVAGLNAARYALSLDPVIFSRSESYIGVMIDDLVTKGITEPYRMFTSRSEFRLSLRADNADLRLTPRAIALGIASRERQDGFGRLQAEYDRGYRVLEELAISPDEAGQAGIRLRRDGVRRNGLDLLSLEDVVFKDVVKLAPELGNLGQTVQALLETEASYSVYLERQQADIEALAKEEATAIPDDFDYSEIVGLSNELKGKLMDRRPGTMAAANKIDGMTPAAMALLLAQIRKTRRVSVVAA</sequence>
<organism evidence="13 14">
    <name type="scientific">Zhengella mangrovi</name>
    <dbReference type="NCBI Taxonomy" id="1982044"/>
    <lineage>
        <taxon>Bacteria</taxon>
        <taxon>Pseudomonadati</taxon>
        <taxon>Pseudomonadota</taxon>
        <taxon>Alphaproteobacteria</taxon>
        <taxon>Hyphomicrobiales</taxon>
        <taxon>Notoacmeibacteraceae</taxon>
        <taxon>Zhengella</taxon>
    </lineage>
</organism>
<dbReference type="InterPro" id="IPR004416">
    <property type="entry name" value="MnmG"/>
</dbReference>
<dbReference type="InterPro" id="IPR047001">
    <property type="entry name" value="MnmG_C_subdom"/>
</dbReference>
<evidence type="ECO:0000313" key="14">
    <source>
        <dbReference type="Proteomes" id="UP000221168"/>
    </source>
</evidence>
<protein>
    <recommendedName>
        <fullName evidence="4 11">tRNA uridine 5-carboxymethylaminomethyl modification enzyme MnmG</fullName>
    </recommendedName>
    <alternativeName>
        <fullName evidence="10 11">Glucose-inhibited division protein A</fullName>
    </alternativeName>
</protein>
<dbReference type="SUPFAM" id="SSF51905">
    <property type="entry name" value="FAD/NAD(P)-binding domain"/>
    <property type="match status" value="1"/>
</dbReference>
<dbReference type="PANTHER" id="PTHR11806">
    <property type="entry name" value="GLUCOSE INHIBITED DIVISION PROTEIN A"/>
    <property type="match status" value="1"/>
</dbReference>
<dbReference type="GO" id="GO:0050660">
    <property type="term" value="F:flavin adenine dinucleotide binding"/>
    <property type="evidence" value="ECO:0007669"/>
    <property type="project" value="UniProtKB-UniRule"/>
</dbReference>
<evidence type="ECO:0000256" key="7">
    <source>
        <dbReference type="ARBA" id="ARBA00022827"/>
    </source>
</evidence>
<feature type="binding site" evidence="11">
    <location>
        <begin position="10"/>
        <end position="15"/>
    </location>
    <ligand>
        <name>FAD</name>
        <dbReference type="ChEBI" id="CHEBI:57692"/>
    </ligand>
</feature>
<comment type="cofactor">
    <cofactor evidence="1 11">
        <name>FAD</name>
        <dbReference type="ChEBI" id="CHEBI:57692"/>
    </cofactor>
</comment>
<dbReference type="AlphaFoldDB" id="A0A2G1QT21"/>
<proteinExistence type="inferred from homology"/>
<dbReference type="InterPro" id="IPR026904">
    <property type="entry name" value="MnmG_C"/>
</dbReference>
<feature type="domain" description="tRNA uridine 5-carboxymethylaminomethyl modification enzyme C-terminal subdomain" evidence="12">
    <location>
        <begin position="538"/>
        <end position="609"/>
    </location>
</feature>
<dbReference type="InterPro" id="IPR002218">
    <property type="entry name" value="MnmG-rel"/>
</dbReference>
<evidence type="ECO:0000256" key="10">
    <source>
        <dbReference type="ARBA" id="ARBA00031800"/>
    </source>
</evidence>
<evidence type="ECO:0000256" key="4">
    <source>
        <dbReference type="ARBA" id="ARBA00020461"/>
    </source>
</evidence>
<dbReference type="InterPro" id="IPR044920">
    <property type="entry name" value="MnmG_C_subdom_sf"/>
</dbReference>
<evidence type="ECO:0000256" key="1">
    <source>
        <dbReference type="ARBA" id="ARBA00001974"/>
    </source>
</evidence>
<comment type="similarity">
    <text evidence="3 11">Belongs to the MnmG family.</text>
</comment>
<keyword evidence="7 11" id="KW-0274">FAD</keyword>
<dbReference type="GO" id="GO:0002098">
    <property type="term" value="P:tRNA wobble uridine modification"/>
    <property type="evidence" value="ECO:0007669"/>
    <property type="project" value="InterPro"/>
</dbReference>
<dbReference type="Pfam" id="PF13932">
    <property type="entry name" value="SAM_GIDA_C"/>
    <property type="match status" value="1"/>
</dbReference>
<dbReference type="GO" id="GO:0005829">
    <property type="term" value="C:cytosol"/>
    <property type="evidence" value="ECO:0007669"/>
    <property type="project" value="TreeGrafter"/>
</dbReference>
<evidence type="ECO:0000313" key="13">
    <source>
        <dbReference type="EMBL" id="PHP68610.1"/>
    </source>
</evidence>
<keyword evidence="14" id="KW-1185">Reference proteome</keyword>
<dbReference type="PROSITE" id="PS01281">
    <property type="entry name" value="GIDA_2"/>
    <property type="match status" value="1"/>
</dbReference>
<dbReference type="InterPro" id="IPR040131">
    <property type="entry name" value="MnmG_N"/>
</dbReference>
<dbReference type="HAMAP" id="MF_00129">
    <property type="entry name" value="MnmG_GidA"/>
    <property type="match status" value="1"/>
</dbReference>
<evidence type="ECO:0000256" key="6">
    <source>
        <dbReference type="ARBA" id="ARBA00022694"/>
    </source>
</evidence>
<dbReference type="InterPro" id="IPR036188">
    <property type="entry name" value="FAD/NAD-bd_sf"/>
</dbReference>
<feature type="binding site" evidence="11">
    <location>
        <position position="366"/>
    </location>
    <ligand>
        <name>FAD</name>
        <dbReference type="ChEBI" id="CHEBI:57692"/>
    </ligand>
</feature>
<keyword evidence="8 11" id="KW-0520">NAD</keyword>
<feature type="binding site" evidence="11">
    <location>
        <begin position="269"/>
        <end position="283"/>
    </location>
    <ligand>
        <name>NAD(+)</name>
        <dbReference type="ChEBI" id="CHEBI:57540"/>
    </ligand>
</feature>
<evidence type="ECO:0000256" key="5">
    <source>
        <dbReference type="ARBA" id="ARBA00022630"/>
    </source>
</evidence>
<keyword evidence="11" id="KW-0963">Cytoplasm</keyword>
<comment type="subunit">
    <text evidence="9 11">Homodimer. Heterotetramer of two MnmE and two MnmG subunits.</text>
</comment>
<keyword evidence="5 11" id="KW-0285">Flavoprotein</keyword>
<dbReference type="RefSeq" id="WP_099302844.1">
    <property type="nucleotide sequence ID" value="NZ_PDVP01000001.1"/>
</dbReference>
<comment type="caution">
    <text evidence="13">The sequence shown here is derived from an EMBL/GenBank/DDBJ whole genome shotgun (WGS) entry which is preliminary data.</text>
</comment>
<dbReference type="Proteomes" id="UP000221168">
    <property type="component" value="Unassembled WGS sequence"/>
</dbReference>
<dbReference type="InterPro" id="IPR020595">
    <property type="entry name" value="MnmG-rel_CS"/>
</dbReference>
<dbReference type="OrthoDB" id="9815560at2"/>
<dbReference type="EMBL" id="PDVP01000001">
    <property type="protein sequence ID" value="PHP68610.1"/>
    <property type="molecule type" value="Genomic_DNA"/>
</dbReference>
<evidence type="ECO:0000256" key="2">
    <source>
        <dbReference type="ARBA" id="ARBA00003717"/>
    </source>
</evidence>
<evidence type="ECO:0000259" key="12">
    <source>
        <dbReference type="SMART" id="SM01228"/>
    </source>
</evidence>
<dbReference type="NCBIfam" id="TIGR00136">
    <property type="entry name" value="mnmG_gidA"/>
    <property type="match status" value="1"/>
</dbReference>
<feature type="binding site" evidence="11">
    <location>
        <position position="122"/>
    </location>
    <ligand>
        <name>FAD</name>
        <dbReference type="ChEBI" id="CHEBI:57692"/>
    </ligand>
</feature>
<comment type="function">
    <text evidence="2 11">NAD-binding protein involved in the addition of a carboxymethylaminomethyl (cmnm) group at the wobble position (U34) of certain tRNAs, forming tRNA-cmnm(5)s(2)U34.</text>
</comment>
<dbReference type="Pfam" id="PF01134">
    <property type="entry name" value="GIDA"/>
    <property type="match status" value="1"/>
</dbReference>
<evidence type="ECO:0000256" key="8">
    <source>
        <dbReference type="ARBA" id="ARBA00023027"/>
    </source>
</evidence>
<dbReference type="PANTHER" id="PTHR11806:SF0">
    <property type="entry name" value="PROTEIN MTO1 HOMOLOG, MITOCHONDRIAL"/>
    <property type="match status" value="1"/>
</dbReference>